<dbReference type="InterPro" id="IPR001789">
    <property type="entry name" value="Sig_transdc_resp-reg_receiver"/>
</dbReference>
<feature type="domain" description="Histidine kinase" evidence="9">
    <location>
        <begin position="197"/>
        <end position="412"/>
    </location>
</feature>
<evidence type="ECO:0000256" key="1">
    <source>
        <dbReference type="ARBA" id="ARBA00000085"/>
    </source>
</evidence>
<dbReference type="Gene3D" id="3.30.565.10">
    <property type="entry name" value="Histidine kinase-like ATPase, C-terminal domain"/>
    <property type="match status" value="1"/>
</dbReference>
<keyword evidence="11" id="KW-0547">Nucleotide-binding</keyword>
<keyword evidence="12" id="KW-1185">Reference proteome</keyword>
<protein>
    <recommendedName>
        <fullName evidence="2">histidine kinase</fullName>
        <ecNumber evidence="2">2.7.13.3</ecNumber>
    </recommendedName>
</protein>
<dbReference type="SUPFAM" id="SSF55874">
    <property type="entry name" value="ATPase domain of HSP90 chaperone/DNA topoisomerase II/histidine kinase"/>
    <property type="match status" value="1"/>
</dbReference>
<dbReference type="InterPro" id="IPR003661">
    <property type="entry name" value="HisK_dim/P_dom"/>
</dbReference>
<keyword evidence="7" id="KW-0175">Coiled coil</keyword>
<dbReference type="PANTHER" id="PTHR42878:SF15">
    <property type="entry name" value="BACTERIOPHYTOCHROME"/>
    <property type="match status" value="1"/>
</dbReference>
<dbReference type="GO" id="GO:0005524">
    <property type="term" value="F:ATP binding"/>
    <property type="evidence" value="ECO:0007669"/>
    <property type="project" value="UniProtKB-KW"/>
</dbReference>
<comment type="caution">
    <text evidence="11">The sequence shown here is derived from an EMBL/GenBank/DDBJ whole genome shotgun (WGS) entry which is preliminary data.</text>
</comment>
<evidence type="ECO:0000256" key="6">
    <source>
        <dbReference type="PROSITE-ProRule" id="PRU00169"/>
    </source>
</evidence>
<organism evidence="11 12">
    <name type="scientific">Polaromonas jejuensis</name>
    <dbReference type="NCBI Taxonomy" id="457502"/>
    <lineage>
        <taxon>Bacteria</taxon>
        <taxon>Pseudomonadati</taxon>
        <taxon>Pseudomonadota</taxon>
        <taxon>Betaproteobacteria</taxon>
        <taxon>Burkholderiales</taxon>
        <taxon>Comamonadaceae</taxon>
        <taxon>Polaromonas</taxon>
    </lineage>
</organism>
<evidence type="ECO:0000259" key="10">
    <source>
        <dbReference type="PROSITE" id="PS50110"/>
    </source>
</evidence>
<reference evidence="12" key="1">
    <citation type="journal article" date="2019" name="Int. J. Syst. Evol. Microbiol.">
        <title>The Global Catalogue of Microorganisms (GCM) 10K type strain sequencing project: providing services to taxonomists for standard genome sequencing and annotation.</title>
        <authorList>
            <consortium name="The Broad Institute Genomics Platform"/>
            <consortium name="The Broad Institute Genome Sequencing Center for Infectious Disease"/>
            <person name="Wu L."/>
            <person name="Ma J."/>
        </authorList>
    </citation>
    <scope>NUCLEOTIDE SEQUENCE [LARGE SCALE GENOMIC DNA]</scope>
    <source>
        <strain evidence="12">CGMCC 4.7277</strain>
    </source>
</reference>
<dbReference type="InterPro" id="IPR003594">
    <property type="entry name" value="HATPase_dom"/>
</dbReference>
<evidence type="ECO:0000256" key="8">
    <source>
        <dbReference type="SAM" id="MobiDB-lite"/>
    </source>
</evidence>
<keyword evidence="4" id="KW-0808">Transferase</keyword>
<keyword evidence="11" id="KW-0067">ATP-binding</keyword>
<dbReference type="EC" id="2.7.13.3" evidence="2"/>
<dbReference type="Proteomes" id="UP001596084">
    <property type="component" value="Unassembled WGS sequence"/>
</dbReference>
<dbReference type="PANTHER" id="PTHR42878">
    <property type="entry name" value="TWO-COMPONENT HISTIDINE KINASE"/>
    <property type="match status" value="1"/>
</dbReference>
<feature type="region of interest" description="Disordered" evidence="8">
    <location>
        <begin position="409"/>
        <end position="431"/>
    </location>
</feature>
<dbReference type="InterPro" id="IPR036097">
    <property type="entry name" value="HisK_dim/P_sf"/>
</dbReference>
<feature type="modified residue" description="4-aspartylphosphate" evidence="6">
    <location>
        <position position="85"/>
    </location>
</feature>
<dbReference type="InterPro" id="IPR036890">
    <property type="entry name" value="HATPase_C_sf"/>
</dbReference>
<dbReference type="SMART" id="SM00388">
    <property type="entry name" value="HisKA"/>
    <property type="match status" value="1"/>
</dbReference>
<dbReference type="SUPFAM" id="SSF52172">
    <property type="entry name" value="CheY-like"/>
    <property type="match status" value="1"/>
</dbReference>
<evidence type="ECO:0000256" key="5">
    <source>
        <dbReference type="ARBA" id="ARBA00022777"/>
    </source>
</evidence>
<accession>A0ABW0QEI5</accession>
<dbReference type="PROSITE" id="PS50109">
    <property type="entry name" value="HIS_KIN"/>
    <property type="match status" value="1"/>
</dbReference>
<dbReference type="PRINTS" id="PR00344">
    <property type="entry name" value="BCTRLSENSOR"/>
</dbReference>
<name>A0ABW0QEI5_9BURK</name>
<evidence type="ECO:0000256" key="4">
    <source>
        <dbReference type="ARBA" id="ARBA00022679"/>
    </source>
</evidence>
<dbReference type="Pfam" id="PF00072">
    <property type="entry name" value="Response_reg"/>
    <property type="match status" value="1"/>
</dbReference>
<dbReference type="Pfam" id="PF00512">
    <property type="entry name" value="HisKA"/>
    <property type="match status" value="1"/>
</dbReference>
<dbReference type="PROSITE" id="PS50110">
    <property type="entry name" value="RESPONSE_REGULATORY"/>
    <property type="match status" value="1"/>
</dbReference>
<proteinExistence type="predicted"/>
<dbReference type="InterPro" id="IPR050351">
    <property type="entry name" value="BphY/WalK/GraS-like"/>
</dbReference>
<dbReference type="SUPFAM" id="SSF47384">
    <property type="entry name" value="Homodimeric domain of signal transducing histidine kinase"/>
    <property type="match status" value="1"/>
</dbReference>
<dbReference type="InterPro" id="IPR011006">
    <property type="entry name" value="CheY-like_superfamily"/>
</dbReference>
<dbReference type="Gene3D" id="1.10.287.130">
    <property type="match status" value="1"/>
</dbReference>
<feature type="coiled-coil region" evidence="7">
    <location>
        <begin position="160"/>
        <end position="190"/>
    </location>
</feature>
<feature type="compositionally biased region" description="Basic and acidic residues" evidence="8">
    <location>
        <begin position="416"/>
        <end position="431"/>
    </location>
</feature>
<dbReference type="Pfam" id="PF02518">
    <property type="entry name" value="HATPase_c"/>
    <property type="match status" value="1"/>
</dbReference>
<dbReference type="CDD" id="cd00082">
    <property type="entry name" value="HisKA"/>
    <property type="match status" value="1"/>
</dbReference>
<evidence type="ECO:0000256" key="2">
    <source>
        <dbReference type="ARBA" id="ARBA00012438"/>
    </source>
</evidence>
<evidence type="ECO:0000259" key="9">
    <source>
        <dbReference type="PROSITE" id="PS50109"/>
    </source>
</evidence>
<dbReference type="InterPro" id="IPR005467">
    <property type="entry name" value="His_kinase_dom"/>
</dbReference>
<evidence type="ECO:0000313" key="11">
    <source>
        <dbReference type="EMBL" id="MFC5523261.1"/>
    </source>
</evidence>
<comment type="catalytic activity">
    <reaction evidence="1">
        <text>ATP + protein L-histidine = ADP + protein N-phospho-L-histidine.</text>
        <dbReference type="EC" id="2.7.13.3"/>
    </reaction>
</comment>
<dbReference type="Gene3D" id="3.40.50.2300">
    <property type="match status" value="1"/>
</dbReference>
<dbReference type="InterPro" id="IPR004358">
    <property type="entry name" value="Sig_transdc_His_kin-like_C"/>
</dbReference>
<sequence length="431" mass="47848">MNTLQNRHILLVDDMPSIHEDFRKILTARPAARDLDDLEATLFGQAASPSGDGFELDSAYQGHEGVAKVEASVQAGRPYAMAFVDMRMPPGWDGVETIERLWRIDPQVQIVICTAYSDYPWEEVLARLDVQDRLLIVKKPFDMIEVSQLARTLTAKWELTRQATLQMSSLEEAVQNLTATEAALRQSNKELEAFAYAVSHDLRTPLSIMNAFSNLLAKELGGHASKRVLHYLSRIQASAVVGAQLIDDLLSLAQVSRAELCMEPVDLSAISRQLMGEYRSVVPQREASITVQDGLWVHGDQRLIRIAMQHLLDNAWKFASLRTHTEIEVGRLDGADGEAVFFVRDNGSGFDMAYAGKLFGTFQRLHAVHEFPGTGAGLVTVSRIVGRHGGRVWADSKLGEGATFYFTLPSASRQRPPSENHIDPQENRSAP</sequence>
<evidence type="ECO:0000256" key="7">
    <source>
        <dbReference type="SAM" id="Coils"/>
    </source>
</evidence>
<gene>
    <name evidence="11" type="ORF">ACFPP7_20440</name>
</gene>
<dbReference type="SMART" id="SM00387">
    <property type="entry name" value="HATPase_c"/>
    <property type="match status" value="1"/>
</dbReference>
<evidence type="ECO:0000313" key="12">
    <source>
        <dbReference type="Proteomes" id="UP001596084"/>
    </source>
</evidence>
<feature type="domain" description="Response regulatory" evidence="10">
    <location>
        <begin position="8"/>
        <end position="154"/>
    </location>
</feature>
<dbReference type="EMBL" id="JBHSMX010000064">
    <property type="protein sequence ID" value="MFC5523261.1"/>
    <property type="molecule type" value="Genomic_DNA"/>
</dbReference>
<evidence type="ECO:0000256" key="3">
    <source>
        <dbReference type="ARBA" id="ARBA00022553"/>
    </source>
</evidence>
<keyword evidence="5" id="KW-0418">Kinase</keyword>
<keyword evidence="3 6" id="KW-0597">Phosphoprotein</keyword>
<dbReference type="RefSeq" id="WP_068834006.1">
    <property type="nucleotide sequence ID" value="NZ_JBHSMX010000064.1"/>
</dbReference>